<accession>A0A8S5NYK7</accession>
<sequence length="113" mass="13028">MTRQSWYFLKCCKKLDEPDFNYNTKDNCIRNVHKVHGGIEIKKYTNEIDSIIDYLLENGFLKRTHFGYALTQKGLHPNQMAWEDIKSFLVKSIAVPIIVSAITAFITLCIGSL</sequence>
<evidence type="ECO:0000313" key="2">
    <source>
        <dbReference type="EMBL" id="DAD99894.1"/>
    </source>
</evidence>
<reference evidence="2" key="1">
    <citation type="journal article" date="2021" name="Proc. Natl. Acad. Sci. U.S.A.">
        <title>A Catalog of Tens of Thousands of Viruses from Human Metagenomes Reveals Hidden Associations with Chronic Diseases.</title>
        <authorList>
            <person name="Tisza M.J."/>
            <person name="Buck C.B."/>
        </authorList>
    </citation>
    <scope>NUCLEOTIDE SEQUENCE</scope>
    <source>
        <strain evidence="2">Ctwhn18</strain>
    </source>
</reference>
<proteinExistence type="predicted"/>
<protein>
    <submittedName>
        <fullName evidence="2">Uncharacterized protein</fullName>
    </submittedName>
</protein>
<keyword evidence="1" id="KW-1133">Transmembrane helix</keyword>
<keyword evidence="1" id="KW-0472">Membrane</keyword>
<name>A0A8S5NYK7_9CAUD</name>
<dbReference type="EMBL" id="BK015295">
    <property type="protein sequence ID" value="DAD99894.1"/>
    <property type="molecule type" value="Genomic_DNA"/>
</dbReference>
<evidence type="ECO:0000256" key="1">
    <source>
        <dbReference type="SAM" id="Phobius"/>
    </source>
</evidence>
<organism evidence="2">
    <name type="scientific">Siphoviridae sp. ctwhn18</name>
    <dbReference type="NCBI Taxonomy" id="2825733"/>
    <lineage>
        <taxon>Viruses</taxon>
        <taxon>Duplodnaviria</taxon>
        <taxon>Heunggongvirae</taxon>
        <taxon>Uroviricota</taxon>
        <taxon>Caudoviricetes</taxon>
    </lineage>
</organism>
<keyword evidence="1" id="KW-0812">Transmembrane</keyword>
<feature type="transmembrane region" description="Helical" evidence="1">
    <location>
        <begin position="88"/>
        <end position="108"/>
    </location>
</feature>